<dbReference type="Pfam" id="PF13714">
    <property type="entry name" value="PEP_mutase"/>
    <property type="match status" value="1"/>
</dbReference>
<accession>A0AAW9S0A3</accession>
<evidence type="ECO:0000313" key="1">
    <source>
        <dbReference type="EMBL" id="MEJ8573965.1"/>
    </source>
</evidence>
<dbReference type="PANTHER" id="PTHR42905">
    <property type="entry name" value="PHOSPHOENOLPYRUVATE CARBOXYLASE"/>
    <property type="match status" value="1"/>
</dbReference>
<dbReference type="InterPro" id="IPR039556">
    <property type="entry name" value="ICL/PEPM"/>
</dbReference>
<dbReference type="InterPro" id="IPR015813">
    <property type="entry name" value="Pyrv/PenolPyrv_kinase-like_dom"/>
</dbReference>
<name>A0AAW9S0A3_9HYPH</name>
<sequence>MKTAAEKGAAFRDLHGGSQPFVMANVWDVGTARLFAGLGYKALATTSAGFAYLTGRRDGEGDIGAEEAIGHARLVAEATDLPVNGDLENGYSDAPEGVAETVGMAAEAGLAGCSIEDTHPGGDGYYPFDLAVARIEAAAEAARNAAHPFTLTARADGLIAGHYDLDEAIRRLQAFEAAGADVLYAPFLKSLDDIARVCRSVGKPVNHLGGLGVPGETVASLGEAGVSRISLGGSTTRVALGALYRAARALADDGSFEGLTSASSWKPILEAIDSGTPR</sequence>
<proteinExistence type="predicted"/>
<dbReference type="InterPro" id="IPR040442">
    <property type="entry name" value="Pyrv_kinase-like_dom_sf"/>
</dbReference>
<dbReference type="CDD" id="cd00377">
    <property type="entry name" value="ICL_PEPM"/>
    <property type="match status" value="1"/>
</dbReference>
<evidence type="ECO:0000313" key="2">
    <source>
        <dbReference type="Proteomes" id="UP001378188"/>
    </source>
</evidence>
<dbReference type="RefSeq" id="WP_340331658.1">
    <property type="nucleotide sequence ID" value="NZ_JAZHOF010000009.1"/>
</dbReference>
<protein>
    <submittedName>
        <fullName evidence="1">Isocitrate lyase/phosphoenolpyruvate mutase family protein</fullName>
    </submittedName>
</protein>
<reference evidence="1 2" key="1">
    <citation type="submission" date="2024-02" db="EMBL/GenBank/DDBJ databases">
        <title>Genome analysis and characterization of Microbaculum marinisediminis sp. nov., isolated from marine sediment.</title>
        <authorList>
            <person name="Du Z.-J."/>
            <person name="Ye Y.-Q."/>
            <person name="Zhang Z.-R."/>
            <person name="Yuan S.-M."/>
            <person name="Zhang X.-Y."/>
        </authorList>
    </citation>
    <scope>NUCLEOTIDE SEQUENCE [LARGE SCALE GENOMIC DNA]</scope>
    <source>
        <strain evidence="1 2">SDUM1044001</strain>
    </source>
</reference>
<dbReference type="Gene3D" id="6.10.250.2750">
    <property type="match status" value="1"/>
</dbReference>
<dbReference type="GO" id="GO:0016829">
    <property type="term" value="F:lyase activity"/>
    <property type="evidence" value="ECO:0007669"/>
    <property type="project" value="UniProtKB-KW"/>
</dbReference>
<dbReference type="EMBL" id="JAZHOF010000009">
    <property type="protein sequence ID" value="MEJ8573965.1"/>
    <property type="molecule type" value="Genomic_DNA"/>
</dbReference>
<organism evidence="1 2">
    <name type="scientific">Microbaculum marinum</name>
    <dbReference type="NCBI Taxonomy" id="1764581"/>
    <lineage>
        <taxon>Bacteria</taxon>
        <taxon>Pseudomonadati</taxon>
        <taxon>Pseudomonadota</taxon>
        <taxon>Alphaproteobacteria</taxon>
        <taxon>Hyphomicrobiales</taxon>
        <taxon>Tepidamorphaceae</taxon>
        <taxon>Microbaculum</taxon>
    </lineage>
</organism>
<dbReference type="PANTHER" id="PTHR42905:SF16">
    <property type="entry name" value="CARBOXYPHOSPHONOENOLPYRUVATE PHOSPHONOMUTASE-LIKE PROTEIN (AFU_ORTHOLOGUE AFUA_5G07230)"/>
    <property type="match status" value="1"/>
</dbReference>
<gene>
    <name evidence="1" type="ORF">V3328_20930</name>
</gene>
<dbReference type="Proteomes" id="UP001378188">
    <property type="component" value="Unassembled WGS sequence"/>
</dbReference>
<dbReference type="Gene3D" id="3.20.20.60">
    <property type="entry name" value="Phosphoenolpyruvate-binding domains"/>
    <property type="match status" value="1"/>
</dbReference>
<keyword evidence="2" id="KW-1185">Reference proteome</keyword>
<comment type="caution">
    <text evidence="1">The sequence shown here is derived from an EMBL/GenBank/DDBJ whole genome shotgun (WGS) entry which is preliminary data.</text>
</comment>
<dbReference type="AlphaFoldDB" id="A0AAW9S0A3"/>
<keyword evidence="1" id="KW-0456">Lyase</keyword>
<dbReference type="SUPFAM" id="SSF51621">
    <property type="entry name" value="Phosphoenolpyruvate/pyruvate domain"/>
    <property type="match status" value="1"/>
</dbReference>